<comment type="similarity">
    <text evidence="1">Belongs to the HAT1 family.</text>
</comment>
<organism evidence="7 8">
    <name type="scientific">Cryptosporidium xiaoi</name>
    <dbReference type="NCBI Taxonomy" id="659607"/>
    <lineage>
        <taxon>Eukaryota</taxon>
        <taxon>Sar</taxon>
        <taxon>Alveolata</taxon>
        <taxon>Apicomplexa</taxon>
        <taxon>Conoidasida</taxon>
        <taxon>Coccidia</taxon>
        <taxon>Eucoccidiorida</taxon>
        <taxon>Eimeriorina</taxon>
        <taxon>Cryptosporidiidae</taxon>
        <taxon>Cryptosporidium</taxon>
    </lineage>
</organism>
<dbReference type="PANTHER" id="PTHR12046">
    <property type="entry name" value="HISTONE ACETYLTRANSFERASE TYPE B CATALYTIC SUBUNIT"/>
    <property type="match status" value="1"/>
</dbReference>
<dbReference type="SUPFAM" id="SSF55729">
    <property type="entry name" value="Acyl-CoA N-acyltransferases (Nat)"/>
    <property type="match status" value="1"/>
</dbReference>
<proteinExistence type="inferred from homology"/>
<keyword evidence="4" id="KW-0012">Acyltransferase</keyword>
<comment type="catalytic activity">
    <reaction evidence="5">
        <text>L-lysyl-[protein] + acetyl-CoA = N(6)-acetyl-L-lysyl-[protein] + CoA + H(+)</text>
        <dbReference type="Rhea" id="RHEA:45948"/>
        <dbReference type="Rhea" id="RHEA-COMP:9752"/>
        <dbReference type="Rhea" id="RHEA-COMP:10731"/>
        <dbReference type="ChEBI" id="CHEBI:15378"/>
        <dbReference type="ChEBI" id="CHEBI:29969"/>
        <dbReference type="ChEBI" id="CHEBI:57287"/>
        <dbReference type="ChEBI" id="CHEBI:57288"/>
        <dbReference type="ChEBI" id="CHEBI:61930"/>
        <dbReference type="EC" id="2.3.1.48"/>
    </reaction>
</comment>
<dbReference type="GO" id="GO:0000781">
    <property type="term" value="C:chromosome, telomeric region"/>
    <property type="evidence" value="ECO:0007669"/>
    <property type="project" value="GOC"/>
</dbReference>
<dbReference type="EC" id="2.3.1.48" evidence="2"/>
<keyword evidence="3" id="KW-0808">Transferase</keyword>
<dbReference type="InterPro" id="IPR017380">
    <property type="entry name" value="Hist_AcTrfase_B-typ_cat-su"/>
</dbReference>
<dbReference type="AlphaFoldDB" id="A0AAV9Y0B7"/>
<protein>
    <recommendedName>
        <fullName evidence="2">histone acetyltransferase</fullName>
        <ecNumber evidence="2">2.3.1.48</ecNumber>
    </recommendedName>
</protein>
<dbReference type="InterPro" id="IPR016181">
    <property type="entry name" value="Acyl_CoA_acyltransferase"/>
</dbReference>
<dbReference type="GO" id="GO:0004402">
    <property type="term" value="F:histone acetyltransferase activity"/>
    <property type="evidence" value="ECO:0007669"/>
    <property type="project" value="InterPro"/>
</dbReference>
<evidence type="ECO:0000256" key="4">
    <source>
        <dbReference type="ARBA" id="ARBA00023315"/>
    </source>
</evidence>
<dbReference type="InterPro" id="IPR037113">
    <property type="entry name" value="Hat1_N_sf"/>
</dbReference>
<evidence type="ECO:0000259" key="6">
    <source>
        <dbReference type="Pfam" id="PF10394"/>
    </source>
</evidence>
<keyword evidence="8" id="KW-1185">Reference proteome</keyword>
<evidence type="ECO:0000313" key="7">
    <source>
        <dbReference type="EMBL" id="KAK6590004.1"/>
    </source>
</evidence>
<evidence type="ECO:0000256" key="2">
    <source>
        <dbReference type="ARBA" id="ARBA00013184"/>
    </source>
</evidence>
<accession>A0AAV9Y0B7</accession>
<evidence type="ECO:0000256" key="1">
    <source>
        <dbReference type="ARBA" id="ARBA00010543"/>
    </source>
</evidence>
<sequence>MDDLPMKKAKLSEESVSQVTFPRKMCNVLKRVFFHKCMTPKDIIGRENEKTFTPHYAHHFFPDEKISLLEGYETYIHIYYSCNWFDVYVDVEVVQSKNVGKEILSLSDAVRQDYINEIIRQLKTVTLEGDFCSREEFIERIKIDLVFLPGVTIDKFSKKLKLEENKEIQLRRIDLAEPENLLTILNRGNNSGENDVCYEEHPIVKNFQTLHRRIEWFLHWYIESASSIDQEDRWTIWLPVIIEKNALTIIGIITTYLFFSMPKCRMRISQVLIFPQYQGMGFGYTFLDAIYQFAIKNDDIMEITVEDPAPSMMQLRDIVDIEILIRNHFFKKDSFKPLEDTELLKILENSKDSLNVLRDITLSIFPPTQEWEDLKKKIHKLTKESPRQIARLLVLIAFFKYFPEPMPKPQLIDGDEQRGLRIGLEEGKFLYHKGIRYIYTIPLPLYKIHTFFINSFSDYKTSSLTQRKDSERHTIDKLFRIAVKKKLLADNSDSLFGMSQSEMIQNLEYAWRQAYTSFCISVRKIRSQYI</sequence>
<evidence type="ECO:0000313" key="8">
    <source>
        <dbReference type="Proteomes" id="UP001311799"/>
    </source>
</evidence>
<gene>
    <name evidence="7" type="ORF">RS030_192771</name>
</gene>
<dbReference type="Gene3D" id="3.40.630.30">
    <property type="match status" value="1"/>
</dbReference>
<evidence type="ECO:0000256" key="5">
    <source>
        <dbReference type="ARBA" id="ARBA00048017"/>
    </source>
</evidence>
<dbReference type="GO" id="GO:0005634">
    <property type="term" value="C:nucleus"/>
    <property type="evidence" value="ECO:0007669"/>
    <property type="project" value="InterPro"/>
</dbReference>
<reference evidence="7 8" key="1">
    <citation type="submission" date="2023-10" db="EMBL/GenBank/DDBJ databases">
        <title>Comparative genomics analysis reveals potential genetic determinants of host preference in Cryptosporidium xiaoi.</title>
        <authorList>
            <person name="Xiao L."/>
            <person name="Li J."/>
        </authorList>
    </citation>
    <scope>NUCLEOTIDE SEQUENCE [LARGE SCALE GENOMIC DNA]</scope>
    <source>
        <strain evidence="7 8">52996</strain>
    </source>
</reference>
<dbReference type="Pfam" id="PF10394">
    <property type="entry name" value="Hat1_N"/>
    <property type="match status" value="1"/>
</dbReference>
<feature type="domain" description="Histone acetyl transferase HAT1 N-terminal" evidence="6">
    <location>
        <begin position="44"/>
        <end position="223"/>
    </location>
</feature>
<name>A0AAV9Y0B7_9CRYT</name>
<evidence type="ECO:0000256" key="3">
    <source>
        <dbReference type="ARBA" id="ARBA00022679"/>
    </source>
</evidence>
<dbReference type="Gene3D" id="3.90.360.10">
    <property type="entry name" value="Histone acetyl transferase 1 (HAT1), N-terminal domain"/>
    <property type="match status" value="1"/>
</dbReference>
<dbReference type="GO" id="GO:0031509">
    <property type="term" value="P:subtelomeric heterochromatin formation"/>
    <property type="evidence" value="ECO:0007669"/>
    <property type="project" value="InterPro"/>
</dbReference>
<dbReference type="InterPro" id="IPR019467">
    <property type="entry name" value="Hat1_N"/>
</dbReference>
<comment type="caution">
    <text evidence="7">The sequence shown here is derived from an EMBL/GenBank/DDBJ whole genome shotgun (WGS) entry which is preliminary data.</text>
</comment>
<dbReference type="EMBL" id="JAWDEY010000010">
    <property type="protein sequence ID" value="KAK6590004.1"/>
    <property type="molecule type" value="Genomic_DNA"/>
</dbReference>
<dbReference type="Proteomes" id="UP001311799">
    <property type="component" value="Unassembled WGS sequence"/>
</dbReference>